<gene>
    <name evidence="1" type="ORF">SD10_08925</name>
</gene>
<organism evidence="1 2">
    <name type="scientific">Spirosoma radiotolerans</name>
    <dbReference type="NCBI Taxonomy" id="1379870"/>
    <lineage>
        <taxon>Bacteria</taxon>
        <taxon>Pseudomonadati</taxon>
        <taxon>Bacteroidota</taxon>
        <taxon>Cytophagia</taxon>
        <taxon>Cytophagales</taxon>
        <taxon>Cytophagaceae</taxon>
        <taxon>Spirosoma</taxon>
    </lineage>
</organism>
<dbReference type="EMBL" id="CP010429">
    <property type="protein sequence ID" value="AKD55007.1"/>
    <property type="molecule type" value="Genomic_DNA"/>
</dbReference>
<dbReference type="PATRIC" id="fig|1379870.5.peg.1946"/>
<dbReference type="AlphaFoldDB" id="A0A0E3V6G7"/>
<accession>A0A0E3V6G7</accession>
<keyword evidence="2" id="KW-1185">Reference proteome</keyword>
<protein>
    <submittedName>
        <fullName evidence="1">Uncharacterized protein</fullName>
    </submittedName>
</protein>
<dbReference type="KEGG" id="srd:SD10_08925"/>
<dbReference type="Proteomes" id="UP000033054">
    <property type="component" value="Chromosome"/>
</dbReference>
<dbReference type="HOGENOM" id="CLU_2883647_0_0_10"/>
<proteinExistence type="predicted"/>
<evidence type="ECO:0000313" key="2">
    <source>
        <dbReference type="Proteomes" id="UP000033054"/>
    </source>
</evidence>
<name>A0A0E3V6G7_9BACT</name>
<reference evidence="1 2" key="1">
    <citation type="journal article" date="2014" name="Curr. Microbiol.">
        <title>Spirosoma radiotolerans sp. nov., a gamma-radiation-resistant bacterium isolated from gamma ray-irradiated soil.</title>
        <authorList>
            <person name="Lee J.J."/>
            <person name="Srinivasan S."/>
            <person name="Lim S."/>
            <person name="Joe M."/>
            <person name="Im S."/>
            <person name="Bae S.I."/>
            <person name="Park K.R."/>
            <person name="Han J.H."/>
            <person name="Park S.H."/>
            <person name="Joo B.M."/>
            <person name="Park S.J."/>
            <person name="Kim M.K."/>
        </authorList>
    </citation>
    <scope>NUCLEOTIDE SEQUENCE [LARGE SCALE GENOMIC DNA]</scope>
    <source>
        <strain evidence="1 2">DG5A</strain>
    </source>
</reference>
<sequence>MFIEFVTTFGGKEIPLLVNTNLITFISPATDGRAVLKFTNGDIRTLSESYVNVRNTINDAQRG</sequence>
<evidence type="ECO:0000313" key="1">
    <source>
        <dbReference type="EMBL" id="AKD55007.1"/>
    </source>
</evidence>